<gene>
    <name evidence="1" type="ORF">SAMN04488010_2060</name>
</gene>
<sequence>MTIMYNSKTMNTNFNFEELKSKIESATRKIFKENSKKYGSDICSFSLISDDGAMTVVPFTNTKSHLKELQLEDPTYKDTYEFEPAEWFTSDGANTEFNDICKMVSDEVDNDDLDFEAFRNTLFETCVQVLEKLRTEHFFRNELGKDLLVLFSISDTSEPKENLIQWGKRLNSEAIGNRFEDYLINE</sequence>
<evidence type="ECO:0000313" key="1">
    <source>
        <dbReference type="EMBL" id="SFR68653.1"/>
    </source>
</evidence>
<dbReference type="EMBL" id="FOYX01000001">
    <property type="protein sequence ID" value="SFR68653.1"/>
    <property type="molecule type" value="Genomic_DNA"/>
</dbReference>
<dbReference type="AlphaFoldDB" id="A0A1I6IPI9"/>
<dbReference type="STRING" id="440514.SAMN04488010_2060"/>
<dbReference type="Pfam" id="PF14136">
    <property type="entry name" value="DUF4303"/>
    <property type="match status" value="1"/>
</dbReference>
<evidence type="ECO:0000313" key="2">
    <source>
        <dbReference type="Proteomes" id="UP000199462"/>
    </source>
</evidence>
<name>A0A1I6IPI9_9FLAO</name>
<evidence type="ECO:0008006" key="3">
    <source>
        <dbReference type="Google" id="ProtNLM"/>
    </source>
</evidence>
<reference evidence="2" key="1">
    <citation type="submission" date="2016-10" db="EMBL/GenBank/DDBJ databases">
        <authorList>
            <person name="Varghese N."/>
            <person name="Submissions S."/>
        </authorList>
    </citation>
    <scope>NUCLEOTIDE SEQUENCE [LARGE SCALE GENOMIC DNA]</scope>
    <source>
        <strain evidence="2">DSM 19891</strain>
    </source>
</reference>
<organism evidence="1 2">
    <name type="scientific">Maribacter stanieri</name>
    <dbReference type="NCBI Taxonomy" id="440514"/>
    <lineage>
        <taxon>Bacteria</taxon>
        <taxon>Pseudomonadati</taxon>
        <taxon>Bacteroidota</taxon>
        <taxon>Flavobacteriia</taxon>
        <taxon>Flavobacteriales</taxon>
        <taxon>Flavobacteriaceae</taxon>
        <taxon>Maribacter</taxon>
    </lineage>
</organism>
<proteinExistence type="predicted"/>
<dbReference type="Proteomes" id="UP000199462">
    <property type="component" value="Unassembled WGS sequence"/>
</dbReference>
<keyword evidence="2" id="KW-1185">Reference proteome</keyword>
<protein>
    <recommendedName>
        <fullName evidence="3">DUF4303 domain-containing protein</fullName>
    </recommendedName>
</protein>
<accession>A0A1I6IPI9</accession>
<dbReference type="InterPro" id="IPR025409">
    <property type="entry name" value="DUF4303"/>
</dbReference>